<dbReference type="GO" id="GO:0016787">
    <property type="term" value="F:hydrolase activity"/>
    <property type="evidence" value="ECO:0007669"/>
    <property type="project" value="UniProtKB-KW"/>
</dbReference>
<dbReference type="PANTHER" id="PTHR10395:SF7">
    <property type="entry name" value="5-HYDROXYISOURATE HYDROLASE"/>
    <property type="match status" value="1"/>
</dbReference>
<evidence type="ECO:0000256" key="5">
    <source>
        <dbReference type="ARBA" id="ARBA00022631"/>
    </source>
</evidence>
<dbReference type="NCBIfam" id="TIGR02962">
    <property type="entry name" value="hdxy_isourate"/>
    <property type="match status" value="1"/>
</dbReference>
<evidence type="ECO:0000256" key="3">
    <source>
        <dbReference type="ARBA" id="ARBA00009850"/>
    </source>
</evidence>
<dbReference type="SUPFAM" id="SSF49472">
    <property type="entry name" value="Transthyretin (synonym: prealbumin)"/>
    <property type="match status" value="1"/>
</dbReference>
<feature type="domain" description="Transthyretin/hydroxyisourate hydrolase" evidence="8">
    <location>
        <begin position="5"/>
        <end position="120"/>
    </location>
</feature>
<dbReference type="InterPro" id="IPR036817">
    <property type="entry name" value="Transthyretin/HIU_hydrolase_sf"/>
</dbReference>
<evidence type="ECO:0000256" key="4">
    <source>
        <dbReference type="ARBA" id="ARBA00011881"/>
    </source>
</evidence>
<evidence type="ECO:0000256" key="1">
    <source>
        <dbReference type="ARBA" id="ARBA00001043"/>
    </source>
</evidence>
<sequence length="121" mass="12593">MNSHLTTHVLDAATGAPAEGVAVVLAAASGDSVVAETPGSIIAHGTTDADGRAALGPEQLPAGDYTLTFLTGAYFAEREVDTFYPFVTVTFTVEVADDGSSRHYHVPLLLSPFAYSTYRGS</sequence>
<dbReference type="InterPro" id="IPR014306">
    <property type="entry name" value="Hydroxyisourate_hydrolase"/>
</dbReference>
<gene>
    <name evidence="9" type="primary">uraH</name>
    <name evidence="9" type="ORF">GCM10022200_20090</name>
</gene>
<dbReference type="Proteomes" id="UP001501697">
    <property type="component" value="Unassembled WGS sequence"/>
</dbReference>
<dbReference type="InterPro" id="IPR000895">
    <property type="entry name" value="Transthyretin/HIU_hydrolase"/>
</dbReference>
<dbReference type="RefSeq" id="WP_344738107.1">
    <property type="nucleotide sequence ID" value="NZ_BAAAYU010000005.1"/>
</dbReference>
<dbReference type="PROSITE" id="PS00768">
    <property type="entry name" value="TRANSTHYRETIN_1"/>
    <property type="match status" value="1"/>
</dbReference>
<dbReference type="CDD" id="cd05822">
    <property type="entry name" value="TLP_HIUase"/>
    <property type="match status" value="1"/>
</dbReference>
<dbReference type="EC" id="3.5.2.17" evidence="7"/>
<evidence type="ECO:0000256" key="2">
    <source>
        <dbReference type="ARBA" id="ARBA00002704"/>
    </source>
</evidence>
<reference evidence="10" key="1">
    <citation type="journal article" date="2019" name="Int. J. Syst. Evol. Microbiol.">
        <title>The Global Catalogue of Microorganisms (GCM) 10K type strain sequencing project: providing services to taxonomists for standard genome sequencing and annotation.</title>
        <authorList>
            <consortium name="The Broad Institute Genomics Platform"/>
            <consortium name="The Broad Institute Genome Sequencing Center for Infectious Disease"/>
            <person name="Wu L."/>
            <person name="Ma J."/>
        </authorList>
    </citation>
    <scope>NUCLEOTIDE SEQUENCE [LARGE SCALE GENOMIC DNA]</scope>
    <source>
        <strain evidence="10">JCM 16544</strain>
    </source>
</reference>
<dbReference type="InterPro" id="IPR023418">
    <property type="entry name" value="Thyroxine_BS"/>
</dbReference>
<organism evidence="9 10">
    <name type="scientific">Microbacterium awajiense</name>
    <dbReference type="NCBI Taxonomy" id="415214"/>
    <lineage>
        <taxon>Bacteria</taxon>
        <taxon>Bacillati</taxon>
        <taxon>Actinomycetota</taxon>
        <taxon>Actinomycetes</taxon>
        <taxon>Micrococcales</taxon>
        <taxon>Microbacteriaceae</taxon>
        <taxon>Microbacterium</taxon>
    </lineage>
</organism>
<dbReference type="Pfam" id="PF00576">
    <property type="entry name" value="Transthyretin"/>
    <property type="match status" value="1"/>
</dbReference>
<keyword evidence="5 7" id="KW-0659">Purine metabolism</keyword>
<dbReference type="EMBL" id="BAAAYU010000005">
    <property type="protein sequence ID" value="GAA3636714.1"/>
    <property type="molecule type" value="Genomic_DNA"/>
</dbReference>
<dbReference type="PANTHER" id="PTHR10395">
    <property type="entry name" value="URICASE AND TRANSTHYRETIN-RELATED"/>
    <property type="match status" value="1"/>
</dbReference>
<evidence type="ECO:0000313" key="10">
    <source>
        <dbReference type="Proteomes" id="UP001501697"/>
    </source>
</evidence>
<evidence type="ECO:0000313" key="9">
    <source>
        <dbReference type="EMBL" id="GAA3636714.1"/>
    </source>
</evidence>
<comment type="catalytic activity">
    <reaction evidence="1 7">
        <text>5-hydroxyisourate + H2O = 5-hydroxy-2-oxo-4-ureido-2,5-dihydro-1H-imidazole-5-carboxylate + H(+)</text>
        <dbReference type="Rhea" id="RHEA:23736"/>
        <dbReference type="ChEBI" id="CHEBI:15377"/>
        <dbReference type="ChEBI" id="CHEBI:15378"/>
        <dbReference type="ChEBI" id="CHEBI:18072"/>
        <dbReference type="ChEBI" id="CHEBI:58639"/>
        <dbReference type="EC" id="3.5.2.17"/>
    </reaction>
</comment>
<dbReference type="InterPro" id="IPR023416">
    <property type="entry name" value="Transthyretin/HIU_hydrolase_d"/>
</dbReference>
<evidence type="ECO:0000256" key="7">
    <source>
        <dbReference type="RuleBase" id="RU361270"/>
    </source>
</evidence>
<proteinExistence type="inferred from homology"/>
<evidence type="ECO:0000256" key="6">
    <source>
        <dbReference type="ARBA" id="ARBA00022801"/>
    </source>
</evidence>
<comment type="function">
    <text evidence="2">Catalyzes the hydrolysis of 5-hydroxyisourate (HIU) to 2-oxo-4-hydroxy-4-carboxy-5-ureidoimidazoline (OHCU).</text>
</comment>
<keyword evidence="6 7" id="KW-0378">Hydrolase</keyword>
<dbReference type="PRINTS" id="PR00189">
    <property type="entry name" value="TRNSTHYRETIN"/>
</dbReference>
<dbReference type="Gene3D" id="2.60.40.180">
    <property type="entry name" value="Transthyretin/hydroxyisourate hydrolase domain"/>
    <property type="match status" value="1"/>
</dbReference>
<evidence type="ECO:0000259" key="8">
    <source>
        <dbReference type="Pfam" id="PF00576"/>
    </source>
</evidence>
<comment type="similarity">
    <text evidence="3 7">Belongs to the transthyretin family. 5-hydroxyisourate hydrolase subfamily.</text>
</comment>
<name>A0ABP7AP58_9MICO</name>
<accession>A0ABP7AP58</accession>
<keyword evidence="10" id="KW-1185">Reference proteome</keyword>
<comment type="caution">
    <text evidence="9">The sequence shown here is derived from an EMBL/GenBank/DDBJ whole genome shotgun (WGS) entry which is preliminary data.</text>
</comment>
<comment type="subunit">
    <text evidence="4 7">Homotetramer.</text>
</comment>
<protein>
    <recommendedName>
        <fullName evidence="7">5-hydroxyisourate hydrolase</fullName>
        <shortName evidence="7">HIU hydrolase</shortName>
        <shortName evidence="7">HIUHase</shortName>
        <ecNumber evidence="7">3.5.2.17</ecNumber>
    </recommendedName>
</protein>